<dbReference type="EMBL" id="PPEG02000001">
    <property type="protein sequence ID" value="PWN65609.1"/>
    <property type="molecule type" value="Genomic_DNA"/>
</dbReference>
<name>A0A316WWQ5_9FLAO</name>
<proteinExistence type="predicted"/>
<sequence length="136" mass="16111">MNIAIEKLLNELTSYGEHPLRIIILKQAENSLGINKMISLITKLMQWHKKVILWSKKSIDSPNEDIYNKDYYQPISAMIENYKGLFENCPELSELYELKNDKIYFNSSLTDEEKQEILDYVDENYKIVRHSYGRKS</sequence>
<accession>A0A316WWQ5</accession>
<dbReference type="Proteomes" id="UP000236413">
    <property type="component" value="Unassembled WGS sequence"/>
</dbReference>
<dbReference type="RefSeq" id="WP_103231142.1">
    <property type="nucleotide sequence ID" value="NZ_PPEG02000001.1"/>
</dbReference>
<dbReference type="AlphaFoldDB" id="A0A316WWQ5"/>
<evidence type="ECO:0000313" key="2">
    <source>
        <dbReference type="Proteomes" id="UP000236413"/>
    </source>
</evidence>
<reference evidence="1 2" key="1">
    <citation type="submission" date="2018-04" db="EMBL/GenBank/DDBJ databases">
        <title>Chryseobacterium oncorhynchi 701B-08T from rainbow trout, and Chryseobacterium viscerum 687B-08T from diseased fish.</title>
        <authorList>
            <person name="Jeong J.-J."/>
            <person name="Lee Y.J."/>
            <person name="Pathiraja D."/>
            <person name="Park B."/>
            <person name="Choi I.-G."/>
            <person name="Kim K.D."/>
        </authorList>
    </citation>
    <scope>NUCLEOTIDE SEQUENCE [LARGE SCALE GENOMIC DNA]</scope>
    <source>
        <strain evidence="1 2">687B-08</strain>
    </source>
</reference>
<evidence type="ECO:0000313" key="1">
    <source>
        <dbReference type="EMBL" id="PWN65609.1"/>
    </source>
</evidence>
<comment type="caution">
    <text evidence="1">The sequence shown here is derived from an EMBL/GenBank/DDBJ whole genome shotgun (WGS) entry which is preliminary data.</text>
</comment>
<protein>
    <submittedName>
        <fullName evidence="1">Uncharacterized protein</fullName>
    </submittedName>
</protein>
<organism evidence="1 2">
    <name type="scientific">Chryseobacterium viscerum</name>
    <dbReference type="NCBI Taxonomy" id="1037377"/>
    <lineage>
        <taxon>Bacteria</taxon>
        <taxon>Pseudomonadati</taxon>
        <taxon>Bacteroidota</taxon>
        <taxon>Flavobacteriia</taxon>
        <taxon>Flavobacteriales</taxon>
        <taxon>Weeksellaceae</taxon>
        <taxon>Chryseobacterium group</taxon>
        <taxon>Chryseobacterium</taxon>
    </lineage>
</organism>
<gene>
    <name evidence="1" type="ORF">C1634_002375</name>
</gene>